<name>A0A1D2J4X4_PARBR</name>
<proteinExistence type="predicted"/>
<comment type="caution">
    <text evidence="1">The sequence shown here is derived from an EMBL/GenBank/DDBJ whole genome shotgun (WGS) entry which is preliminary data.</text>
</comment>
<protein>
    <submittedName>
        <fullName evidence="1">Uncharacterized protein</fullName>
    </submittedName>
</protein>
<gene>
    <name evidence="1" type="ORF">ACO22_07366</name>
</gene>
<dbReference type="VEuPathDB" id="FungiDB:PADG_05860"/>
<evidence type="ECO:0000313" key="1">
    <source>
        <dbReference type="EMBL" id="ODH13333.1"/>
    </source>
</evidence>
<dbReference type="VEuPathDB" id="FungiDB:PABG_05545"/>
<reference evidence="1 2" key="1">
    <citation type="submission" date="2016-06" db="EMBL/GenBank/DDBJ databases">
        <authorList>
            <person name="Kjaerup R.B."/>
            <person name="Dalgaard T.S."/>
            <person name="Juul-Madsen H.R."/>
        </authorList>
    </citation>
    <scope>NUCLEOTIDE SEQUENCE [LARGE SCALE GENOMIC DNA]</scope>
    <source>
        <strain evidence="1 2">Pb300</strain>
    </source>
</reference>
<accession>A0A1D2J4X4</accession>
<dbReference type="Proteomes" id="UP000242814">
    <property type="component" value="Unassembled WGS sequence"/>
</dbReference>
<dbReference type="AlphaFoldDB" id="A0A1D2J4X4"/>
<sequence length="92" mass="9797">MRLLLAAGTNATGLGEFAVENIHKIRFSNAPFNTLTIPEEKQKVIKSLPESRVSLTSGAGFDDVIAGKGQGVIVLLQDMSAPEAADTHYIKS</sequence>
<evidence type="ECO:0000313" key="2">
    <source>
        <dbReference type="Proteomes" id="UP000242814"/>
    </source>
</evidence>
<organism evidence="1 2">
    <name type="scientific">Paracoccidioides brasiliensis</name>
    <dbReference type="NCBI Taxonomy" id="121759"/>
    <lineage>
        <taxon>Eukaryota</taxon>
        <taxon>Fungi</taxon>
        <taxon>Dikarya</taxon>
        <taxon>Ascomycota</taxon>
        <taxon>Pezizomycotina</taxon>
        <taxon>Eurotiomycetes</taxon>
        <taxon>Eurotiomycetidae</taxon>
        <taxon>Onygenales</taxon>
        <taxon>Ajellomycetaceae</taxon>
        <taxon>Paracoccidioides</taxon>
    </lineage>
</organism>
<dbReference type="EMBL" id="LZYO01000514">
    <property type="protein sequence ID" value="ODH13333.1"/>
    <property type="molecule type" value="Genomic_DNA"/>
</dbReference>